<dbReference type="PANTHER" id="PTHR13254:SF0">
    <property type="entry name" value="GOLGIN SUBFAMILY A MEMBER 7_ERF4 DOMAIN-CONTAINING PROTEIN"/>
    <property type="match status" value="1"/>
</dbReference>
<dbReference type="InterPro" id="IPR051371">
    <property type="entry name" value="Ras_palmitoyltransferase"/>
</dbReference>
<feature type="region of interest" description="Disordered" evidence="7">
    <location>
        <begin position="1"/>
        <end position="21"/>
    </location>
</feature>
<dbReference type="InterPro" id="IPR019383">
    <property type="entry name" value="Golgin_A_7/ERF4"/>
</dbReference>
<accession>A0A226F1W0</accession>
<feature type="compositionally biased region" description="Polar residues" evidence="7">
    <location>
        <begin position="1"/>
        <end position="19"/>
    </location>
</feature>
<dbReference type="OrthoDB" id="2190159at2759"/>
<sequence length="171" mass="19535">MSQTRMLQTGQNQGSQVGDNNRPETIITININGVPVTPIQRVFLQRDYREGVAIRFMTDFPVELNGLIDPGAFEYTVKKINSIFREAEEFTCTTFCESCLGFLTANLYWFCRDSRYQQALKSISKFIREQNQCVYLPNSLYVTDPVVRGLRCIEISVVADPLQLQQRSSSS</sequence>
<evidence type="ECO:0000313" key="9">
    <source>
        <dbReference type="EMBL" id="OXA63417.1"/>
    </source>
</evidence>
<feature type="domain" description="Golgin subfamily A member 7/ERF4" evidence="8">
    <location>
        <begin position="42"/>
        <end position="154"/>
    </location>
</feature>
<evidence type="ECO:0000256" key="2">
    <source>
        <dbReference type="ARBA" id="ARBA00007732"/>
    </source>
</evidence>
<protein>
    <recommendedName>
        <fullName evidence="4">Ras modification protein ERF4</fullName>
    </recommendedName>
</protein>
<gene>
    <name evidence="9" type="ORF">Fcan01_03878</name>
</gene>
<comment type="caution">
    <text evidence="9">The sequence shown here is derived from an EMBL/GenBank/DDBJ whole genome shotgun (WGS) entry which is preliminary data.</text>
</comment>
<dbReference type="EMBL" id="LNIX01000001">
    <property type="protein sequence ID" value="OXA63417.1"/>
    <property type="molecule type" value="Genomic_DNA"/>
</dbReference>
<comment type="subunit">
    <text evidence="3">Interacts with ERF2.</text>
</comment>
<dbReference type="AlphaFoldDB" id="A0A226F1W0"/>
<organism evidence="9 10">
    <name type="scientific">Folsomia candida</name>
    <name type="common">Springtail</name>
    <dbReference type="NCBI Taxonomy" id="158441"/>
    <lineage>
        <taxon>Eukaryota</taxon>
        <taxon>Metazoa</taxon>
        <taxon>Ecdysozoa</taxon>
        <taxon>Arthropoda</taxon>
        <taxon>Hexapoda</taxon>
        <taxon>Collembola</taxon>
        <taxon>Entomobryomorpha</taxon>
        <taxon>Isotomoidea</taxon>
        <taxon>Isotomidae</taxon>
        <taxon>Proisotominae</taxon>
        <taxon>Folsomia</taxon>
    </lineage>
</organism>
<comment type="subcellular location">
    <subcellularLocation>
        <location evidence="1">Endoplasmic reticulum membrane</location>
        <topology evidence="1">Peripheral membrane protein</topology>
    </subcellularLocation>
</comment>
<dbReference type="Proteomes" id="UP000198287">
    <property type="component" value="Unassembled WGS sequence"/>
</dbReference>
<proteinExistence type="inferred from homology"/>
<evidence type="ECO:0000256" key="1">
    <source>
        <dbReference type="ARBA" id="ARBA00004406"/>
    </source>
</evidence>
<evidence type="ECO:0000256" key="7">
    <source>
        <dbReference type="SAM" id="MobiDB-lite"/>
    </source>
</evidence>
<keyword evidence="6" id="KW-0472">Membrane</keyword>
<keyword evidence="5" id="KW-0256">Endoplasmic reticulum</keyword>
<evidence type="ECO:0000256" key="4">
    <source>
        <dbReference type="ARBA" id="ARBA00018463"/>
    </source>
</evidence>
<evidence type="ECO:0000259" key="8">
    <source>
        <dbReference type="Pfam" id="PF10256"/>
    </source>
</evidence>
<evidence type="ECO:0000313" key="10">
    <source>
        <dbReference type="Proteomes" id="UP000198287"/>
    </source>
</evidence>
<dbReference type="PANTHER" id="PTHR13254">
    <property type="entry name" value="GOLGI AUTOANTIGEN, GOLGIN SUBFAMILY A, 7"/>
    <property type="match status" value="1"/>
</dbReference>
<keyword evidence="10" id="KW-1185">Reference proteome</keyword>
<dbReference type="GO" id="GO:0006612">
    <property type="term" value="P:protein targeting to membrane"/>
    <property type="evidence" value="ECO:0007669"/>
    <property type="project" value="TreeGrafter"/>
</dbReference>
<reference evidence="9 10" key="1">
    <citation type="submission" date="2015-12" db="EMBL/GenBank/DDBJ databases">
        <title>The genome of Folsomia candida.</title>
        <authorList>
            <person name="Faddeeva A."/>
            <person name="Derks M.F."/>
            <person name="Anvar Y."/>
            <person name="Smit S."/>
            <person name="Van Straalen N."/>
            <person name="Roelofs D."/>
        </authorList>
    </citation>
    <scope>NUCLEOTIDE SEQUENCE [LARGE SCALE GENOMIC DNA]</scope>
    <source>
        <strain evidence="9 10">VU population</strain>
        <tissue evidence="9">Whole body</tissue>
    </source>
</reference>
<dbReference type="Pfam" id="PF10256">
    <property type="entry name" value="Erf4"/>
    <property type="match status" value="1"/>
</dbReference>
<dbReference type="GO" id="GO:0005789">
    <property type="term" value="C:endoplasmic reticulum membrane"/>
    <property type="evidence" value="ECO:0007669"/>
    <property type="project" value="UniProtKB-SubCell"/>
</dbReference>
<evidence type="ECO:0000256" key="6">
    <source>
        <dbReference type="ARBA" id="ARBA00023136"/>
    </source>
</evidence>
<evidence type="ECO:0000256" key="5">
    <source>
        <dbReference type="ARBA" id="ARBA00022824"/>
    </source>
</evidence>
<dbReference type="GO" id="GO:0002178">
    <property type="term" value="C:palmitoyltransferase complex"/>
    <property type="evidence" value="ECO:0007669"/>
    <property type="project" value="TreeGrafter"/>
</dbReference>
<dbReference type="STRING" id="158441.A0A226F1W0"/>
<name>A0A226F1W0_FOLCA</name>
<comment type="similarity">
    <text evidence="2">Belongs to the ERF4 family.</text>
</comment>
<evidence type="ECO:0000256" key="3">
    <source>
        <dbReference type="ARBA" id="ARBA00011396"/>
    </source>
</evidence>
<dbReference type="OMA" id="FIYICTE"/>